<sequence>MECIDVCPKKAIKVIDSWMEYNAVIDSEKCIQCNACHSACQNNAEQVLTKPIYWKQGWAQDDCVRMRSSSGGVATAVERAFIKNGGIVCSCTFSFGKFEFDFAETEDEVCKFTGSKYVKSNPEGVYKKILEKLKLGRKVLFVGLPCQVSAVRHYTKNHQNLYTADLICHGTPSPQILDSFLSDYGIRLTEVQSIRFREKNNFKLEQNGKRFAVQITTDNYLMTFLNSTTYTENCYQCQYAKIERSGDITLGDSWGSELEKSTQDKGISLVLCQNEKGKELIDQADLTLVDVDLKKAIESNHQLYQPSQKPKQREVFFKELKKGYGFKKAVKRCYPKKYLKNIVKTVLYNMKFMGGGRTAIK</sequence>
<accession>A0A2A7B6T0</accession>
<dbReference type="AlphaFoldDB" id="A0A2A7B6T0"/>
<dbReference type="PROSITE" id="PS51379">
    <property type="entry name" value="4FE4S_FER_2"/>
    <property type="match status" value="1"/>
</dbReference>
<dbReference type="PANTHER" id="PTHR43193:SF2">
    <property type="entry name" value="POLYFERREDOXIN PROTEIN FWDF"/>
    <property type="match status" value="1"/>
</dbReference>
<organism evidence="2 3">
    <name type="scientific">Faecalibacterium prausnitzii</name>
    <dbReference type="NCBI Taxonomy" id="853"/>
    <lineage>
        <taxon>Bacteria</taxon>
        <taxon>Bacillati</taxon>
        <taxon>Bacillota</taxon>
        <taxon>Clostridia</taxon>
        <taxon>Eubacteriales</taxon>
        <taxon>Oscillospiraceae</taxon>
        <taxon>Faecalibacterium</taxon>
    </lineage>
</organism>
<protein>
    <submittedName>
        <fullName evidence="2">Coenzyme F420-reducing hydrogenase</fullName>
    </submittedName>
</protein>
<dbReference type="Proteomes" id="UP000220904">
    <property type="component" value="Unassembled WGS sequence"/>
</dbReference>
<dbReference type="PANTHER" id="PTHR43193">
    <property type="match status" value="1"/>
</dbReference>
<feature type="domain" description="4Fe-4S ferredoxin-type" evidence="1">
    <location>
        <begin position="21"/>
        <end position="50"/>
    </location>
</feature>
<dbReference type="Pfam" id="PF00037">
    <property type="entry name" value="Fer4"/>
    <property type="match status" value="1"/>
</dbReference>
<evidence type="ECO:0000313" key="3">
    <source>
        <dbReference type="Proteomes" id="UP000220904"/>
    </source>
</evidence>
<dbReference type="InterPro" id="IPR017896">
    <property type="entry name" value="4Fe4S_Fe-S-bd"/>
</dbReference>
<name>A0A2A7B6T0_9FIRM</name>
<dbReference type="InterPro" id="IPR007525">
    <property type="entry name" value="FrhB_FdhB_C"/>
</dbReference>
<gene>
    <name evidence="2" type="ORF">CHR60_06185</name>
</gene>
<proteinExistence type="predicted"/>
<reference evidence="2 3" key="1">
    <citation type="journal article" date="2017" name="Front. Microbiol.">
        <title>New Insights into the Diversity of the Genus Faecalibacterium.</title>
        <authorList>
            <person name="Benevides L."/>
            <person name="Burman S."/>
            <person name="Martin R."/>
            <person name="Robert V."/>
            <person name="Thomas M."/>
            <person name="Miquel S."/>
            <person name="Chain F."/>
            <person name="Sokol H."/>
            <person name="Bermudez-Humaran L.G."/>
            <person name="Morrison M."/>
            <person name="Langella P."/>
            <person name="Azevedo V.A."/>
            <person name="Chatel J.M."/>
            <person name="Soares S."/>
        </authorList>
    </citation>
    <scope>NUCLEOTIDE SEQUENCE [LARGE SCALE GENOMIC DNA]</scope>
    <source>
        <strain evidence="2 3">AHMP21</strain>
    </source>
</reference>
<dbReference type="InterPro" id="IPR052977">
    <property type="entry name" value="Polyferredoxin-like_ET"/>
</dbReference>
<dbReference type="Pfam" id="PF04432">
    <property type="entry name" value="FrhB_FdhB_C"/>
    <property type="match status" value="1"/>
</dbReference>
<dbReference type="SUPFAM" id="SSF54862">
    <property type="entry name" value="4Fe-4S ferredoxins"/>
    <property type="match status" value="1"/>
</dbReference>
<dbReference type="Gene3D" id="3.30.70.20">
    <property type="match status" value="1"/>
</dbReference>
<comment type="caution">
    <text evidence="2">The sequence shown here is derived from an EMBL/GenBank/DDBJ whole genome shotgun (WGS) entry which is preliminary data.</text>
</comment>
<evidence type="ECO:0000259" key="1">
    <source>
        <dbReference type="PROSITE" id="PS51379"/>
    </source>
</evidence>
<evidence type="ECO:0000313" key="2">
    <source>
        <dbReference type="EMBL" id="PDX87065.1"/>
    </source>
</evidence>
<dbReference type="EMBL" id="NOUV01000014">
    <property type="protein sequence ID" value="PDX87065.1"/>
    <property type="molecule type" value="Genomic_DNA"/>
</dbReference>